<evidence type="ECO:0000256" key="3">
    <source>
        <dbReference type="SAM" id="MobiDB-lite"/>
    </source>
</evidence>
<name>A0A2S6AN11_9NOCA</name>
<protein>
    <submittedName>
        <fullName evidence="5">IS5/IS1182 family transposase</fullName>
    </submittedName>
</protein>
<dbReference type="Proteomes" id="UP000239874">
    <property type="component" value="Unassembled WGS sequence"/>
</dbReference>
<evidence type="ECO:0000256" key="2">
    <source>
        <dbReference type="ARBA" id="ARBA00022723"/>
    </source>
</evidence>
<evidence type="ECO:0000313" key="6">
    <source>
        <dbReference type="Proteomes" id="UP000239874"/>
    </source>
</evidence>
<evidence type="ECO:0000259" key="4">
    <source>
        <dbReference type="Pfam" id="PF13359"/>
    </source>
</evidence>
<evidence type="ECO:0000313" key="5">
    <source>
        <dbReference type="EMBL" id="PPJ36625.1"/>
    </source>
</evidence>
<dbReference type="InterPro" id="IPR027806">
    <property type="entry name" value="HARBI1_dom"/>
</dbReference>
<dbReference type="EMBL" id="PSZC01000013">
    <property type="protein sequence ID" value="PPJ36625.1"/>
    <property type="molecule type" value="Genomic_DNA"/>
</dbReference>
<dbReference type="OrthoDB" id="4540472at2"/>
<reference evidence="5 6" key="1">
    <citation type="submission" date="2018-02" db="EMBL/GenBank/DDBJ databases">
        <title>8 Nocardia nova and 1 Nocardia cyriacigeorgica strain used for evolution to TMP-SMX.</title>
        <authorList>
            <person name="Mehta H."/>
            <person name="Weng J."/>
            <person name="Shamoo Y."/>
        </authorList>
    </citation>
    <scope>NUCLEOTIDE SEQUENCE [LARGE SCALE GENOMIC DNA]</scope>
    <source>
        <strain evidence="5 6">MDA3139</strain>
    </source>
</reference>
<gene>
    <name evidence="5" type="ORF">C5E45_19630</name>
</gene>
<dbReference type="GO" id="GO:0046872">
    <property type="term" value="F:metal ion binding"/>
    <property type="evidence" value="ECO:0007669"/>
    <property type="project" value="UniProtKB-KW"/>
</dbReference>
<feature type="domain" description="DDE Tnp4" evidence="4">
    <location>
        <begin position="133"/>
        <end position="204"/>
    </location>
</feature>
<dbReference type="Pfam" id="PF13359">
    <property type="entry name" value="DDE_Tnp_4"/>
    <property type="match status" value="1"/>
</dbReference>
<proteinExistence type="predicted"/>
<comment type="caution">
    <text evidence="5">The sequence shown here is derived from an EMBL/GenBank/DDBJ whole genome shotgun (WGS) entry which is preliminary data.</text>
</comment>
<sequence>MSVSYVAVLAIPERTVFAVEEWLALRRRDLGTRWRALTCMEHAVLVLRWFTDGTRVEQLALDNAIGLTTCYDALHEAIDVFAARAPGLRGALLAARAAGYEHLDVDGMLVHIDRCSEPGPTPAGKRTSGPNRARIDLWWSGKHHGHGGNVQVVTAPDGWPLWVSAVAPGRTHDITALRADQYMVPLLTEWTADDRKVLADLGYLGVTPSCGRSPTLGPGPRGSSRESVRGGVVADQPPHGVSTGDETADECGTEEPARAVHKNLHAALHSGGTGREDVATFYRILADYLVI</sequence>
<feature type="region of interest" description="Disordered" evidence="3">
    <location>
        <begin position="209"/>
        <end position="250"/>
    </location>
</feature>
<evidence type="ECO:0000256" key="1">
    <source>
        <dbReference type="ARBA" id="ARBA00001968"/>
    </source>
</evidence>
<accession>A0A2S6AN11</accession>
<keyword evidence="2" id="KW-0479">Metal-binding</keyword>
<organism evidence="5 6">
    <name type="scientific">Nocardia nova</name>
    <dbReference type="NCBI Taxonomy" id="37330"/>
    <lineage>
        <taxon>Bacteria</taxon>
        <taxon>Bacillati</taxon>
        <taxon>Actinomycetota</taxon>
        <taxon>Actinomycetes</taxon>
        <taxon>Mycobacteriales</taxon>
        <taxon>Nocardiaceae</taxon>
        <taxon>Nocardia</taxon>
    </lineage>
</organism>
<comment type="cofactor">
    <cofactor evidence="1">
        <name>a divalent metal cation</name>
        <dbReference type="ChEBI" id="CHEBI:60240"/>
    </cofactor>
</comment>
<dbReference type="AlphaFoldDB" id="A0A2S6AN11"/>